<keyword evidence="2" id="KW-0328">Glycosyltransferase</keyword>
<dbReference type="InterPro" id="IPR057589">
    <property type="entry name" value="GT_PLOD"/>
</dbReference>
<dbReference type="Pfam" id="PF25342">
    <property type="entry name" value="GT_PLOD"/>
    <property type="match status" value="1"/>
</dbReference>
<name>A0A6C0DNC7_9ZZZZ</name>
<dbReference type="PANTHER" id="PTHR10730:SF53">
    <property type="entry name" value="GLYCOSYLTRANSFERASE 25 FAMILY MEMBER"/>
    <property type="match status" value="1"/>
</dbReference>
<proteinExistence type="inferred from homology"/>
<dbReference type="CDD" id="cd22997">
    <property type="entry name" value="GT_LH"/>
    <property type="match status" value="1"/>
</dbReference>
<organism evidence="5">
    <name type="scientific">viral metagenome</name>
    <dbReference type="NCBI Taxonomy" id="1070528"/>
    <lineage>
        <taxon>unclassified sequences</taxon>
        <taxon>metagenomes</taxon>
        <taxon>organismal metagenomes</taxon>
    </lineage>
</organism>
<protein>
    <recommendedName>
        <fullName evidence="4">PLOD1-3-like GT domain-containing protein</fullName>
    </recommendedName>
</protein>
<reference evidence="5" key="1">
    <citation type="journal article" date="2020" name="Nature">
        <title>Giant virus diversity and host interactions through global metagenomics.</title>
        <authorList>
            <person name="Schulz F."/>
            <person name="Roux S."/>
            <person name="Paez-Espino D."/>
            <person name="Jungbluth S."/>
            <person name="Walsh D.A."/>
            <person name="Denef V.J."/>
            <person name="McMahon K.D."/>
            <person name="Konstantinidis K.T."/>
            <person name="Eloe-Fadrosh E.A."/>
            <person name="Kyrpides N.C."/>
            <person name="Woyke T."/>
        </authorList>
    </citation>
    <scope>NUCLEOTIDE SEQUENCE</scope>
    <source>
        <strain evidence="5">GVMAG-M-3300023174-3</strain>
    </source>
</reference>
<dbReference type="GO" id="GO:0016740">
    <property type="term" value="F:transferase activity"/>
    <property type="evidence" value="ECO:0007669"/>
    <property type="project" value="UniProtKB-KW"/>
</dbReference>
<evidence type="ECO:0000313" key="5">
    <source>
        <dbReference type="EMBL" id="QHT18043.1"/>
    </source>
</evidence>
<evidence type="ECO:0000259" key="4">
    <source>
        <dbReference type="Pfam" id="PF25342"/>
    </source>
</evidence>
<dbReference type="AlphaFoldDB" id="A0A6C0DNC7"/>
<sequence>METTNFYYITIATKPHPVLENLKRVVEKNGEKITVLGEKEDRRIGWDSHGNFGIKLREVYDFIHRPDIAESDILLFTDAYDVAYCGRKQTILERYLTFSKPIVFGCELYCNPMPELATQYAFRSTEFPYLNSGLFIGRVGALRTCMSGYVYNDKHDDQLFWTRKFFAHSDLIELDYNNALFLNTVGFDDTKFSWDAEENLAYYKEKTPIFVHVNGPDKSMIYSFFRQS</sequence>
<evidence type="ECO:0000256" key="2">
    <source>
        <dbReference type="ARBA" id="ARBA00022676"/>
    </source>
</evidence>
<comment type="similarity">
    <text evidence="1">Belongs to the glycosyltransferase 25 family.</text>
</comment>
<dbReference type="EMBL" id="MN739647">
    <property type="protein sequence ID" value="QHT18043.1"/>
    <property type="molecule type" value="Genomic_DNA"/>
</dbReference>
<feature type="domain" description="PLOD1-3-like GT" evidence="4">
    <location>
        <begin position="4"/>
        <end position="221"/>
    </location>
</feature>
<dbReference type="PANTHER" id="PTHR10730">
    <property type="entry name" value="PROCOLLAGEN-LYSINE,2-OXOGLUTARATE 5-DIOXYGENASE/GLYCOSYLTRANSFERASE 25 FAMILY MEMBER"/>
    <property type="match status" value="1"/>
</dbReference>
<dbReference type="InterPro" id="IPR050757">
    <property type="entry name" value="Collagen_mod_GT25"/>
</dbReference>
<evidence type="ECO:0000256" key="3">
    <source>
        <dbReference type="ARBA" id="ARBA00022679"/>
    </source>
</evidence>
<keyword evidence="3" id="KW-0808">Transferase</keyword>
<accession>A0A6C0DNC7</accession>
<evidence type="ECO:0000256" key="1">
    <source>
        <dbReference type="ARBA" id="ARBA00006721"/>
    </source>
</evidence>